<dbReference type="InterPro" id="IPR036388">
    <property type="entry name" value="WH-like_DNA-bd_sf"/>
</dbReference>
<dbReference type="SUPFAM" id="SSF46785">
    <property type="entry name" value="Winged helix' DNA-binding domain"/>
    <property type="match status" value="1"/>
</dbReference>
<name>A0ABT5LCE6_9GAMM</name>
<keyword evidence="2 4" id="KW-0418">Kinase</keyword>
<evidence type="ECO:0000313" key="5">
    <source>
        <dbReference type="Proteomes" id="UP001217178"/>
    </source>
</evidence>
<dbReference type="SUPFAM" id="SSF53613">
    <property type="entry name" value="Ribokinase-like"/>
    <property type="match status" value="1"/>
</dbReference>
<feature type="domain" description="Carbohydrate kinase PfkB" evidence="3">
    <location>
        <begin position="59"/>
        <end position="344"/>
    </location>
</feature>
<dbReference type="Gene3D" id="3.40.1190.20">
    <property type="match status" value="1"/>
</dbReference>
<sequence length="358" mass="39415">MSKRENQILQLLKRDPFIQQQEIADILGISRSCVAGHIMNLSKKGYIKGKGYILSNDIYAVTIGAANIDLTSYTSAKLIYEDSNPGKIISTPSGVGRNIAQNIALLKNESYLISVVGNDSNGKTLFDYTKSTGVNVNHLYKLDDEKTSICNSLIDENGKCVVSVNDMSILEKLTPTLLSQSKSLIQHASVLIVDCNLTEEALKWLFNNASNVPIFVDTVSRSKASKIRHLLSHIHTLKPNRTEAEILSGIKIETQKDAADAANWFHQHGIQRLILSMDAEGVYYSERDNTSGRSDAINTNIINANGAGDAMMAGLVHCWLEGMNLKESIRFAQQCSALTLSSENIEIFPKNRVKGIEL</sequence>
<comment type="caution">
    <text evidence="4">The sequence shown here is derived from an EMBL/GenBank/DDBJ whole genome shotgun (WGS) entry which is preliminary data.</text>
</comment>
<gene>
    <name evidence="4" type="ORF">PSI23_02170</name>
</gene>
<dbReference type="Gene3D" id="1.10.10.10">
    <property type="entry name" value="Winged helix-like DNA-binding domain superfamily/Winged helix DNA-binding domain"/>
    <property type="match status" value="1"/>
</dbReference>
<dbReference type="InterPro" id="IPR036390">
    <property type="entry name" value="WH_DNA-bd_sf"/>
</dbReference>
<protein>
    <submittedName>
        <fullName evidence="4">PfkB family carbohydrate kinase</fullName>
    </submittedName>
</protein>
<dbReference type="GO" id="GO:0016301">
    <property type="term" value="F:kinase activity"/>
    <property type="evidence" value="ECO:0007669"/>
    <property type="project" value="UniProtKB-KW"/>
</dbReference>
<evidence type="ECO:0000256" key="1">
    <source>
        <dbReference type="ARBA" id="ARBA00022679"/>
    </source>
</evidence>
<dbReference type="EMBL" id="JAQRFI010000003">
    <property type="protein sequence ID" value="MDC9588148.1"/>
    <property type="molecule type" value="Genomic_DNA"/>
</dbReference>
<accession>A0ABT5LCE6</accession>
<dbReference type="Proteomes" id="UP001217178">
    <property type="component" value="Unassembled WGS sequence"/>
</dbReference>
<reference evidence="4 5" key="1">
    <citation type="submission" date="2023-02" db="EMBL/GenBank/DDBJ databases">
        <title>Entomopathogenic bacteria.</title>
        <authorList>
            <person name="Machado R.A."/>
        </authorList>
    </citation>
    <scope>NUCLEOTIDE SEQUENCE [LARGE SCALE GENOMIC DNA]</scope>
    <source>
        <strain evidence="4 5">XENO-10</strain>
    </source>
</reference>
<proteinExistence type="predicted"/>
<dbReference type="InterPro" id="IPR029056">
    <property type="entry name" value="Ribokinase-like"/>
</dbReference>
<dbReference type="CDD" id="cd01941">
    <property type="entry name" value="YeiC_kinase_like"/>
    <property type="match status" value="1"/>
</dbReference>
<evidence type="ECO:0000313" key="4">
    <source>
        <dbReference type="EMBL" id="MDC9588148.1"/>
    </source>
</evidence>
<keyword evidence="5" id="KW-1185">Reference proteome</keyword>
<evidence type="ECO:0000256" key="2">
    <source>
        <dbReference type="ARBA" id="ARBA00022777"/>
    </source>
</evidence>
<dbReference type="InterPro" id="IPR011611">
    <property type="entry name" value="PfkB_dom"/>
</dbReference>
<dbReference type="RefSeq" id="WP_273553523.1">
    <property type="nucleotide sequence ID" value="NZ_JAQRFI010000003.1"/>
</dbReference>
<dbReference type="Pfam" id="PF13412">
    <property type="entry name" value="HTH_24"/>
    <property type="match status" value="1"/>
</dbReference>
<dbReference type="PANTHER" id="PTHR10584">
    <property type="entry name" value="SUGAR KINASE"/>
    <property type="match status" value="1"/>
</dbReference>
<keyword evidence="1" id="KW-0808">Transferase</keyword>
<evidence type="ECO:0000259" key="3">
    <source>
        <dbReference type="Pfam" id="PF00294"/>
    </source>
</evidence>
<dbReference type="PANTHER" id="PTHR10584:SF166">
    <property type="entry name" value="RIBOKINASE"/>
    <property type="match status" value="1"/>
</dbReference>
<dbReference type="Pfam" id="PF00294">
    <property type="entry name" value="PfkB"/>
    <property type="match status" value="1"/>
</dbReference>
<organism evidence="4 5">
    <name type="scientific">Xenorhabdus yunnanensis</name>
    <dbReference type="NCBI Taxonomy" id="3025878"/>
    <lineage>
        <taxon>Bacteria</taxon>
        <taxon>Pseudomonadati</taxon>
        <taxon>Pseudomonadota</taxon>
        <taxon>Gammaproteobacteria</taxon>
        <taxon>Enterobacterales</taxon>
        <taxon>Morganellaceae</taxon>
        <taxon>Xenorhabdus</taxon>
    </lineage>
</organism>